<sequence>MNALIIEDESLAADRLVKMLSKEDDNINVLAVLDTVEKSVAYLRDNPFPDVIFLDIELGDGKSFDIFEEVTVNSHIIFTTAFDEYAIKAFKYNSIDYLLKPLKKAELATAIQKFKHYFAMSGASIDMSTIMKALRGKEYKTRFLITAGPKLYSVNTSDVAFVYTKDRQHFIKTFAGLDYTIDNNLDELESQLNPEHFFRVNRQFIINHGAIDQVFAWFDGKLKLQVNPPAYEDIIISRLRAMDFKKWLGK</sequence>
<evidence type="ECO:0000256" key="1">
    <source>
        <dbReference type="PROSITE-ProRule" id="PRU00169"/>
    </source>
</evidence>
<evidence type="ECO:0000259" key="2">
    <source>
        <dbReference type="PROSITE" id="PS50110"/>
    </source>
</evidence>
<dbReference type="InterPro" id="IPR007492">
    <property type="entry name" value="LytTR_DNA-bd_dom"/>
</dbReference>
<dbReference type="OrthoDB" id="2168082at2"/>
<accession>A0A3E1Y652</accession>
<dbReference type="InterPro" id="IPR046947">
    <property type="entry name" value="LytR-like"/>
</dbReference>
<dbReference type="InterPro" id="IPR001789">
    <property type="entry name" value="Sig_transdc_resp-reg_receiver"/>
</dbReference>
<keyword evidence="4" id="KW-0238">DNA-binding</keyword>
<dbReference type="SMART" id="SM00448">
    <property type="entry name" value="REC"/>
    <property type="match status" value="1"/>
</dbReference>
<proteinExistence type="predicted"/>
<comment type="caution">
    <text evidence="4">The sequence shown here is derived from an EMBL/GenBank/DDBJ whole genome shotgun (WGS) entry which is preliminary data.</text>
</comment>
<dbReference type="GO" id="GO:0000156">
    <property type="term" value="F:phosphorelay response regulator activity"/>
    <property type="evidence" value="ECO:0007669"/>
    <property type="project" value="InterPro"/>
</dbReference>
<dbReference type="AlphaFoldDB" id="A0A3E1Y652"/>
<dbReference type="Pfam" id="PF04397">
    <property type="entry name" value="LytTR"/>
    <property type="match status" value="1"/>
</dbReference>
<name>A0A3E1Y652_9BACT</name>
<dbReference type="SMART" id="SM00850">
    <property type="entry name" value="LytTR"/>
    <property type="match status" value="1"/>
</dbReference>
<dbReference type="GO" id="GO:0003677">
    <property type="term" value="F:DNA binding"/>
    <property type="evidence" value="ECO:0007669"/>
    <property type="project" value="UniProtKB-KW"/>
</dbReference>
<feature type="modified residue" description="4-aspartylphosphate" evidence="1">
    <location>
        <position position="55"/>
    </location>
</feature>
<dbReference type="EMBL" id="QPMM01000011">
    <property type="protein sequence ID" value="RFS20195.1"/>
    <property type="molecule type" value="Genomic_DNA"/>
</dbReference>
<protein>
    <submittedName>
        <fullName evidence="4">DNA-binding response regulator</fullName>
    </submittedName>
</protein>
<dbReference type="PANTHER" id="PTHR37299:SF1">
    <property type="entry name" value="STAGE 0 SPORULATION PROTEIN A HOMOLOG"/>
    <property type="match status" value="1"/>
</dbReference>
<dbReference type="Proteomes" id="UP000260644">
    <property type="component" value="Unassembled WGS sequence"/>
</dbReference>
<evidence type="ECO:0000313" key="4">
    <source>
        <dbReference type="EMBL" id="RFS20195.1"/>
    </source>
</evidence>
<dbReference type="InterPro" id="IPR011006">
    <property type="entry name" value="CheY-like_superfamily"/>
</dbReference>
<dbReference type="PROSITE" id="PS50110">
    <property type="entry name" value="RESPONSE_REGULATORY"/>
    <property type="match status" value="1"/>
</dbReference>
<evidence type="ECO:0000313" key="5">
    <source>
        <dbReference type="Proteomes" id="UP000260644"/>
    </source>
</evidence>
<feature type="domain" description="Response regulatory" evidence="2">
    <location>
        <begin position="2"/>
        <end position="115"/>
    </location>
</feature>
<dbReference type="Pfam" id="PF00072">
    <property type="entry name" value="Response_reg"/>
    <property type="match status" value="1"/>
</dbReference>
<dbReference type="RefSeq" id="WP_116977757.1">
    <property type="nucleotide sequence ID" value="NZ_QPMM01000011.1"/>
</dbReference>
<dbReference type="PANTHER" id="PTHR37299">
    <property type="entry name" value="TRANSCRIPTIONAL REGULATOR-RELATED"/>
    <property type="match status" value="1"/>
</dbReference>
<evidence type="ECO:0000259" key="3">
    <source>
        <dbReference type="PROSITE" id="PS50930"/>
    </source>
</evidence>
<dbReference type="Gene3D" id="3.40.50.2300">
    <property type="match status" value="1"/>
</dbReference>
<dbReference type="PROSITE" id="PS50930">
    <property type="entry name" value="HTH_LYTTR"/>
    <property type="match status" value="1"/>
</dbReference>
<gene>
    <name evidence="4" type="ORF">DVR12_20995</name>
</gene>
<dbReference type="Gene3D" id="2.40.50.1020">
    <property type="entry name" value="LytTr DNA-binding domain"/>
    <property type="match status" value="1"/>
</dbReference>
<organism evidence="4 5">
    <name type="scientific">Chitinophaga silvatica</name>
    <dbReference type="NCBI Taxonomy" id="2282649"/>
    <lineage>
        <taxon>Bacteria</taxon>
        <taxon>Pseudomonadati</taxon>
        <taxon>Bacteroidota</taxon>
        <taxon>Chitinophagia</taxon>
        <taxon>Chitinophagales</taxon>
        <taxon>Chitinophagaceae</taxon>
        <taxon>Chitinophaga</taxon>
    </lineage>
</organism>
<keyword evidence="1" id="KW-0597">Phosphoprotein</keyword>
<feature type="domain" description="HTH LytTR-type" evidence="3">
    <location>
        <begin position="143"/>
        <end position="250"/>
    </location>
</feature>
<reference evidence="4 5" key="1">
    <citation type="submission" date="2018-07" db="EMBL/GenBank/DDBJ databases">
        <title>Chitinophaga K2CV101002-2 sp. nov., isolated from a monsoon evergreen broad-leaved forest soil.</title>
        <authorList>
            <person name="Lv Y."/>
        </authorList>
    </citation>
    <scope>NUCLEOTIDE SEQUENCE [LARGE SCALE GENOMIC DNA]</scope>
    <source>
        <strain evidence="4 5">GDMCC 1.1288</strain>
    </source>
</reference>
<keyword evidence="5" id="KW-1185">Reference proteome</keyword>
<dbReference type="SUPFAM" id="SSF52172">
    <property type="entry name" value="CheY-like"/>
    <property type="match status" value="1"/>
</dbReference>